<organism evidence="1 2">
    <name type="scientific">Paramecium octaurelia</name>
    <dbReference type="NCBI Taxonomy" id="43137"/>
    <lineage>
        <taxon>Eukaryota</taxon>
        <taxon>Sar</taxon>
        <taxon>Alveolata</taxon>
        <taxon>Ciliophora</taxon>
        <taxon>Intramacronucleata</taxon>
        <taxon>Oligohymenophorea</taxon>
        <taxon>Peniculida</taxon>
        <taxon>Parameciidae</taxon>
        <taxon>Paramecium</taxon>
    </lineage>
</organism>
<evidence type="ECO:0000313" key="1">
    <source>
        <dbReference type="EMBL" id="CAD8131663.1"/>
    </source>
</evidence>
<proteinExistence type="predicted"/>
<dbReference type="Proteomes" id="UP000683925">
    <property type="component" value="Unassembled WGS sequence"/>
</dbReference>
<reference evidence="1" key="1">
    <citation type="submission" date="2021-01" db="EMBL/GenBank/DDBJ databases">
        <authorList>
            <consortium name="Genoscope - CEA"/>
            <person name="William W."/>
        </authorList>
    </citation>
    <scope>NUCLEOTIDE SEQUENCE</scope>
</reference>
<protein>
    <submittedName>
        <fullName evidence="1">Uncharacterized protein</fullName>
    </submittedName>
</protein>
<comment type="caution">
    <text evidence="1">The sequence shown here is derived from an EMBL/GenBank/DDBJ whole genome shotgun (WGS) entry which is preliminary data.</text>
</comment>
<keyword evidence="2" id="KW-1185">Reference proteome</keyword>
<evidence type="ECO:0000313" key="2">
    <source>
        <dbReference type="Proteomes" id="UP000683925"/>
    </source>
</evidence>
<dbReference type="AlphaFoldDB" id="A0A8S1RWE8"/>
<gene>
    <name evidence="1" type="ORF">POCTA_138.1.T0030040</name>
</gene>
<accession>A0A8S1RWE8</accession>
<dbReference type="OrthoDB" id="10619964at2759"/>
<name>A0A8S1RWE8_PAROT</name>
<dbReference type="EMBL" id="CAJJDP010000001">
    <property type="protein sequence ID" value="CAD8131663.1"/>
    <property type="molecule type" value="Genomic_DNA"/>
</dbReference>
<sequence>MNSFNIEVSQIQQIKQIKNRCQTKNILFYKLHHFQLVQLINLRNPLLYTLIFNQQILKYIIQSFIVIQKAQTDLLCRKILMIGRVTYHIDQNIIDIIQVPPFRNELCYHQKIYNNINVYFLLLYDIVFQILSVS</sequence>